<organism evidence="2 3">
    <name type="scientific">Pseudocercospora fijiensis (strain CIRAD86)</name>
    <name type="common">Black leaf streak disease fungus</name>
    <name type="synonym">Mycosphaerella fijiensis</name>
    <dbReference type="NCBI Taxonomy" id="383855"/>
    <lineage>
        <taxon>Eukaryota</taxon>
        <taxon>Fungi</taxon>
        <taxon>Dikarya</taxon>
        <taxon>Ascomycota</taxon>
        <taxon>Pezizomycotina</taxon>
        <taxon>Dothideomycetes</taxon>
        <taxon>Dothideomycetidae</taxon>
        <taxon>Mycosphaerellales</taxon>
        <taxon>Mycosphaerellaceae</taxon>
        <taxon>Pseudocercospora</taxon>
    </lineage>
</organism>
<evidence type="ECO:0000256" key="1">
    <source>
        <dbReference type="SAM" id="MobiDB-lite"/>
    </source>
</evidence>
<dbReference type="OrthoDB" id="8026949at2759"/>
<accession>M2ZD75</accession>
<feature type="region of interest" description="Disordered" evidence="1">
    <location>
        <begin position="288"/>
        <end position="328"/>
    </location>
</feature>
<dbReference type="HOGENOM" id="CLU_756771_0_0_1"/>
<sequence length="366" mass="41138">MQNLGAAAIVDDATRLDMTRCRLLFELTTPFPLAGQLLPLVITTFWPSAEGLGGQPEPEKHGIAGIIAKEQTIADTHTIINLQGKSGMKYVVSYQFSDKPKRAKFSAGWPASQEDNRTRLAEAGVVMDGLVLKCGNCKELGHASKNCEQEKQEPAGKVAIVLATARRSASPTSVSWRIDRSSQPLRQITRNEWCRLWRTRRRDKKDNLWPRELETPSLPAPFTKRNANGIFASWLRCVEAVPSSRQQPGLGHRYHSSQRDEISCKPEILRHSRESSEWAATCLHCDRSPPNTSESPEDGDSPIETSTRRMEDIRNSCSRDDGRVKPTRSGAPKGVWVYCRLPRDLQQCSLQRLRHLIQYAAYLPKL</sequence>
<evidence type="ECO:0008006" key="4">
    <source>
        <dbReference type="Google" id="ProtNLM"/>
    </source>
</evidence>
<dbReference type="GeneID" id="19334397"/>
<protein>
    <recommendedName>
        <fullName evidence="4">CCHC-type domain-containing protein</fullName>
    </recommendedName>
</protein>
<dbReference type="VEuPathDB" id="FungiDB:MYCFIDRAFT_180412"/>
<evidence type="ECO:0000313" key="2">
    <source>
        <dbReference type="EMBL" id="EME77079.1"/>
    </source>
</evidence>
<keyword evidence="3" id="KW-1185">Reference proteome</keyword>
<dbReference type="AlphaFoldDB" id="M2ZD75"/>
<dbReference type="RefSeq" id="XP_007932404.1">
    <property type="nucleotide sequence ID" value="XM_007934213.1"/>
</dbReference>
<dbReference type="KEGG" id="pfj:MYCFIDRAFT_180412"/>
<reference evidence="2 3" key="1">
    <citation type="journal article" date="2012" name="PLoS Pathog.">
        <title>Diverse lifestyles and strategies of plant pathogenesis encoded in the genomes of eighteen Dothideomycetes fungi.</title>
        <authorList>
            <person name="Ohm R.A."/>
            <person name="Feau N."/>
            <person name="Henrissat B."/>
            <person name="Schoch C.L."/>
            <person name="Horwitz B.A."/>
            <person name="Barry K.W."/>
            <person name="Condon B.J."/>
            <person name="Copeland A.C."/>
            <person name="Dhillon B."/>
            <person name="Glaser F."/>
            <person name="Hesse C.N."/>
            <person name="Kosti I."/>
            <person name="LaButti K."/>
            <person name="Lindquist E.A."/>
            <person name="Lucas S."/>
            <person name="Salamov A.A."/>
            <person name="Bradshaw R.E."/>
            <person name="Ciuffetti L."/>
            <person name="Hamelin R.C."/>
            <person name="Kema G.H.J."/>
            <person name="Lawrence C."/>
            <person name="Scott J.A."/>
            <person name="Spatafora J.W."/>
            <person name="Turgeon B.G."/>
            <person name="de Wit P.J.G.M."/>
            <person name="Zhong S."/>
            <person name="Goodwin S.B."/>
            <person name="Grigoriev I.V."/>
        </authorList>
    </citation>
    <scope>NUCLEOTIDE SEQUENCE [LARGE SCALE GENOMIC DNA]</scope>
    <source>
        <strain evidence="2 3">CIRAD86</strain>
    </source>
</reference>
<proteinExistence type="predicted"/>
<dbReference type="STRING" id="383855.M2ZD75"/>
<name>M2ZD75_PSEFD</name>
<gene>
    <name evidence="2" type="ORF">MYCFIDRAFT_180412</name>
</gene>
<dbReference type="Proteomes" id="UP000016932">
    <property type="component" value="Unassembled WGS sequence"/>
</dbReference>
<dbReference type="EMBL" id="KB446571">
    <property type="protein sequence ID" value="EME77079.1"/>
    <property type="molecule type" value="Genomic_DNA"/>
</dbReference>
<feature type="compositionally biased region" description="Basic and acidic residues" evidence="1">
    <location>
        <begin position="306"/>
        <end position="324"/>
    </location>
</feature>
<evidence type="ECO:0000313" key="3">
    <source>
        <dbReference type="Proteomes" id="UP000016932"/>
    </source>
</evidence>